<evidence type="ECO:0000313" key="2">
    <source>
        <dbReference type="Proteomes" id="UP001289374"/>
    </source>
</evidence>
<dbReference type="PANTHER" id="PTHR19288:SF25">
    <property type="entry name" value="PHOSPHATIDYLGLYCEROPHOSPHATASE GEP4, MITOCHONDRIAL"/>
    <property type="match status" value="1"/>
</dbReference>
<keyword evidence="2" id="KW-1185">Reference proteome</keyword>
<dbReference type="PANTHER" id="PTHR19288">
    <property type="entry name" value="4-NITROPHENYLPHOSPHATASE-RELATED"/>
    <property type="match status" value="1"/>
</dbReference>
<gene>
    <name evidence="1" type="ORF">Sango_2437000</name>
</gene>
<name>A0AAE1W7Z8_9LAMI</name>
<proteinExistence type="predicted"/>
<reference evidence="1" key="1">
    <citation type="submission" date="2020-06" db="EMBL/GenBank/DDBJ databases">
        <authorList>
            <person name="Li T."/>
            <person name="Hu X."/>
            <person name="Zhang T."/>
            <person name="Song X."/>
            <person name="Zhang H."/>
            <person name="Dai N."/>
            <person name="Sheng W."/>
            <person name="Hou X."/>
            <person name="Wei L."/>
        </authorList>
    </citation>
    <scope>NUCLEOTIDE SEQUENCE</scope>
    <source>
        <strain evidence="1">K16</strain>
        <tissue evidence="1">Leaf</tissue>
    </source>
</reference>
<comment type="caution">
    <text evidence="1">The sequence shown here is derived from an EMBL/GenBank/DDBJ whole genome shotgun (WGS) entry which is preliminary data.</text>
</comment>
<dbReference type="GO" id="GO:0005737">
    <property type="term" value="C:cytoplasm"/>
    <property type="evidence" value="ECO:0007669"/>
    <property type="project" value="TreeGrafter"/>
</dbReference>
<accession>A0AAE1W7Z8</accession>
<sequence>MLTLGFGKISIYVPMISDLFYYHLYVSMLVSHNIADYMSMTLMVEKLGLMRMHNWNQSLWHKVKKPAGTVEEVERHFGCESARLIMVGDRLFTDIVYGNRAGFFMIFLEPLSLAEEPLIGSLIQPNPSDELKSKEQNEKERRDIKAWKKYGNKLICLVKESIKNSRYVAAGSYHVILNCGIVFDIKEFQKSIVHRYSVVKGALSSLSRHSAPLQNRVAMARTWAPFGVSLVLAFVKSMGGWVGR</sequence>
<dbReference type="Pfam" id="PF09419">
    <property type="entry name" value="PGP_phosphatase"/>
    <property type="match status" value="1"/>
</dbReference>
<evidence type="ECO:0000313" key="1">
    <source>
        <dbReference type="EMBL" id="KAK4388304.1"/>
    </source>
</evidence>
<dbReference type="InterPro" id="IPR023214">
    <property type="entry name" value="HAD_sf"/>
</dbReference>
<dbReference type="Gene3D" id="3.40.50.1000">
    <property type="entry name" value="HAD superfamily/HAD-like"/>
    <property type="match status" value="1"/>
</dbReference>
<dbReference type="GO" id="GO:0008962">
    <property type="term" value="F:phosphatidylglycerophosphatase activity"/>
    <property type="evidence" value="ECO:0007669"/>
    <property type="project" value="InterPro"/>
</dbReference>
<dbReference type="InterPro" id="IPR027706">
    <property type="entry name" value="PGP_Pase"/>
</dbReference>
<dbReference type="EMBL" id="JACGWL010000014">
    <property type="protein sequence ID" value="KAK4388304.1"/>
    <property type="molecule type" value="Genomic_DNA"/>
</dbReference>
<dbReference type="InterPro" id="IPR036412">
    <property type="entry name" value="HAD-like_sf"/>
</dbReference>
<reference evidence="1" key="2">
    <citation type="journal article" date="2024" name="Plant">
        <title>Genomic evolution and insights into agronomic trait innovations of Sesamum species.</title>
        <authorList>
            <person name="Miao H."/>
            <person name="Wang L."/>
            <person name="Qu L."/>
            <person name="Liu H."/>
            <person name="Sun Y."/>
            <person name="Le M."/>
            <person name="Wang Q."/>
            <person name="Wei S."/>
            <person name="Zheng Y."/>
            <person name="Lin W."/>
            <person name="Duan Y."/>
            <person name="Cao H."/>
            <person name="Xiong S."/>
            <person name="Wang X."/>
            <person name="Wei L."/>
            <person name="Li C."/>
            <person name="Ma Q."/>
            <person name="Ju M."/>
            <person name="Zhao R."/>
            <person name="Li G."/>
            <person name="Mu C."/>
            <person name="Tian Q."/>
            <person name="Mei H."/>
            <person name="Zhang T."/>
            <person name="Gao T."/>
            <person name="Zhang H."/>
        </authorList>
    </citation>
    <scope>NUCLEOTIDE SEQUENCE</scope>
    <source>
        <strain evidence="1">K16</strain>
    </source>
</reference>
<protein>
    <submittedName>
        <fullName evidence="1">Uncharacterized protein</fullName>
    </submittedName>
</protein>
<dbReference type="AlphaFoldDB" id="A0AAE1W7Z8"/>
<organism evidence="1 2">
    <name type="scientific">Sesamum angolense</name>
    <dbReference type="NCBI Taxonomy" id="2727404"/>
    <lineage>
        <taxon>Eukaryota</taxon>
        <taxon>Viridiplantae</taxon>
        <taxon>Streptophyta</taxon>
        <taxon>Embryophyta</taxon>
        <taxon>Tracheophyta</taxon>
        <taxon>Spermatophyta</taxon>
        <taxon>Magnoliopsida</taxon>
        <taxon>eudicotyledons</taxon>
        <taxon>Gunneridae</taxon>
        <taxon>Pentapetalae</taxon>
        <taxon>asterids</taxon>
        <taxon>lamiids</taxon>
        <taxon>Lamiales</taxon>
        <taxon>Pedaliaceae</taxon>
        <taxon>Sesamum</taxon>
    </lineage>
</organism>
<dbReference type="SUPFAM" id="SSF56784">
    <property type="entry name" value="HAD-like"/>
    <property type="match status" value="1"/>
</dbReference>
<dbReference type="Proteomes" id="UP001289374">
    <property type="component" value="Unassembled WGS sequence"/>
</dbReference>